<protein>
    <submittedName>
        <fullName evidence="3">Uncharacterized protein</fullName>
    </submittedName>
</protein>
<accession>A0A0M0JXU6</accession>
<dbReference type="EMBL" id="JWZX01002012">
    <property type="protein sequence ID" value="KOO31461.1"/>
    <property type="molecule type" value="Genomic_DNA"/>
</dbReference>
<feature type="compositionally biased region" description="Low complexity" evidence="1">
    <location>
        <begin position="306"/>
        <end position="331"/>
    </location>
</feature>
<dbReference type="Proteomes" id="UP000037460">
    <property type="component" value="Unassembled WGS sequence"/>
</dbReference>
<keyword evidence="4" id="KW-1185">Reference proteome</keyword>
<evidence type="ECO:0000256" key="2">
    <source>
        <dbReference type="SAM" id="Phobius"/>
    </source>
</evidence>
<comment type="caution">
    <text evidence="3">The sequence shown here is derived from an EMBL/GenBank/DDBJ whole genome shotgun (WGS) entry which is preliminary data.</text>
</comment>
<organism evidence="3 4">
    <name type="scientific">Chrysochromulina tobinii</name>
    <dbReference type="NCBI Taxonomy" id="1460289"/>
    <lineage>
        <taxon>Eukaryota</taxon>
        <taxon>Haptista</taxon>
        <taxon>Haptophyta</taxon>
        <taxon>Prymnesiophyceae</taxon>
        <taxon>Prymnesiales</taxon>
        <taxon>Chrysochromulinaceae</taxon>
        <taxon>Chrysochromulina</taxon>
    </lineage>
</organism>
<keyword evidence="2" id="KW-0812">Transmembrane</keyword>
<reference evidence="4" key="1">
    <citation type="journal article" date="2015" name="PLoS Genet.">
        <title>Genome Sequence and Transcriptome Analyses of Chrysochromulina tobin: Metabolic Tools for Enhanced Algal Fitness in the Prominent Order Prymnesiales (Haptophyceae).</title>
        <authorList>
            <person name="Hovde B.T."/>
            <person name="Deodato C.R."/>
            <person name="Hunsperger H.M."/>
            <person name="Ryken S.A."/>
            <person name="Yost W."/>
            <person name="Jha R.K."/>
            <person name="Patterson J."/>
            <person name="Monnat R.J. Jr."/>
            <person name="Barlow S.B."/>
            <person name="Starkenburg S.R."/>
            <person name="Cattolico R.A."/>
        </authorList>
    </citation>
    <scope>NUCLEOTIDE SEQUENCE</scope>
    <source>
        <strain evidence="4">CCMP291</strain>
    </source>
</reference>
<proteinExistence type="predicted"/>
<name>A0A0M0JXU6_9EUKA</name>
<gene>
    <name evidence="3" type="ORF">Ctob_008333</name>
</gene>
<evidence type="ECO:0000313" key="3">
    <source>
        <dbReference type="EMBL" id="KOO31461.1"/>
    </source>
</evidence>
<sequence>MTPIVQQGVDVGLPAIKNGMEAAAPLVKQGFDAALPVMKQAFDASVPILKNGMEAAVPMVKQGVDAALPVMKQAFDASVEVATPVLMQAADSAGAAAGVAAAKAGELLRGSLDADQQVIFDSATRVSGQIGEVLGVTAKLDSRLAEAEFQGVVAGINTTLQPLSGFSVLSLLFPFLVVDVLTMTLLSVIDPWLLISPWDYPLTDLLLPMGLEFGIIFCSFPLMAFAVNRRMGEVRRRVCELLDESSRRYGARGLSFQLKQGVLHNGASTNMWVEVQIIPVVHVHSPVPVPVPSLVPLLLPPDATIAPQPSSAPASTSAAAPPPTEGTGASALSSSHVEYLRVLQENQMLRQYLAQCQALVLQLLAREQQALMQQQQMAMQQQMQQTQPQTPRPINASATPPIDRARQDP</sequence>
<feature type="region of interest" description="Disordered" evidence="1">
    <location>
        <begin position="381"/>
        <end position="409"/>
    </location>
</feature>
<dbReference type="AlphaFoldDB" id="A0A0M0JXU6"/>
<evidence type="ECO:0000256" key="1">
    <source>
        <dbReference type="SAM" id="MobiDB-lite"/>
    </source>
</evidence>
<dbReference type="OrthoDB" id="1213402at2759"/>
<keyword evidence="2" id="KW-1133">Transmembrane helix</keyword>
<evidence type="ECO:0000313" key="4">
    <source>
        <dbReference type="Proteomes" id="UP000037460"/>
    </source>
</evidence>
<feature type="transmembrane region" description="Helical" evidence="2">
    <location>
        <begin position="209"/>
        <end position="227"/>
    </location>
</feature>
<keyword evidence="2" id="KW-0472">Membrane</keyword>
<feature type="region of interest" description="Disordered" evidence="1">
    <location>
        <begin position="306"/>
        <end position="332"/>
    </location>
</feature>
<feature type="transmembrane region" description="Helical" evidence="2">
    <location>
        <begin position="166"/>
        <end position="189"/>
    </location>
</feature>